<dbReference type="Gene3D" id="3.40.50.720">
    <property type="entry name" value="NAD(P)-binding Rossmann-like Domain"/>
    <property type="match status" value="1"/>
</dbReference>
<accession>A0ABR4J354</accession>
<feature type="domain" description="Thioester reductase (TE)" evidence="2">
    <location>
        <begin position="34"/>
        <end position="299"/>
    </location>
</feature>
<dbReference type="InterPro" id="IPR036291">
    <property type="entry name" value="NAD(P)-bd_dom_sf"/>
</dbReference>
<comment type="caution">
    <text evidence="3">The sequence shown here is derived from an EMBL/GenBank/DDBJ whole genome shotgun (WGS) entry which is preliminary data.</text>
</comment>
<name>A0ABR4J354_9EURO</name>
<dbReference type="Pfam" id="PF07993">
    <property type="entry name" value="NAD_binding_4"/>
    <property type="match status" value="1"/>
</dbReference>
<evidence type="ECO:0000313" key="3">
    <source>
        <dbReference type="EMBL" id="KAL2834394.1"/>
    </source>
</evidence>
<keyword evidence="1" id="KW-0443">Lipid metabolism</keyword>
<dbReference type="PANTHER" id="PTHR11011">
    <property type="entry name" value="MALE STERILITY PROTEIN 2-RELATED"/>
    <property type="match status" value="1"/>
</dbReference>
<keyword evidence="4" id="KW-1185">Reference proteome</keyword>
<keyword evidence="1" id="KW-0444">Lipid biosynthesis</keyword>
<evidence type="ECO:0000313" key="4">
    <source>
        <dbReference type="Proteomes" id="UP001610335"/>
    </source>
</evidence>
<reference evidence="3 4" key="1">
    <citation type="submission" date="2024-07" db="EMBL/GenBank/DDBJ databases">
        <title>Section-level genome sequencing and comparative genomics of Aspergillus sections Usti and Cavernicolus.</title>
        <authorList>
            <consortium name="Lawrence Berkeley National Laboratory"/>
            <person name="Nybo J.L."/>
            <person name="Vesth T.C."/>
            <person name="Theobald S."/>
            <person name="Frisvad J.C."/>
            <person name="Larsen T.O."/>
            <person name="Kjaerboelling I."/>
            <person name="Rothschild-Mancinelli K."/>
            <person name="Lyhne E.K."/>
            <person name="Kogle M.E."/>
            <person name="Barry K."/>
            <person name="Clum A."/>
            <person name="Na H."/>
            <person name="Ledsgaard L."/>
            <person name="Lin J."/>
            <person name="Lipzen A."/>
            <person name="Kuo A."/>
            <person name="Riley R."/>
            <person name="Mondo S."/>
            <person name="LaButti K."/>
            <person name="Haridas S."/>
            <person name="Pangalinan J."/>
            <person name="Salamov A.A."/>
            <person name="Simmons B.A."/>
            <person name="Magnuson J.K."/>
            <person name="Chen J."/>
            <person name="Drula E."/>
            <person name="Henrissat B."/>
            <person name="Wiebenga A."/>
            <person name="Lubbers R.J."/>
            <person name="Gomes A.C."/>
            <person name="Makela M.R."/>
            <person name="Stajich J."/>
            <person name="Grigoriev I.V."/>
            <person name="Mortensen U.H."/>
            <person name="De vries R.P."/>
            <person name="Baker S.E."/>
            <person name="Andersen M.R."/>
        </authorList>
    </citation>
    <scope>NUCLEOTIDE SEQUENCE [LARGE SCALE GENOMIC DNA]</scope>
    <source>
        <strain evidence="3 4">CBS 600.67</strain>
    </source>
</reference>
<evidence type="ECO:0000259" key="2">
    <source>
        <dbReference type="Pfam" id="PF07993"/>
    </source>
</evidence>
<comment type="catalytic activity">
    <reaction evidence="1">
        <text>a long-chain fatty acyl-CoA + 2 NADPH + 2 H(+) = a long-chain primary fatty alcohol + 2 NADP(+) + CoA</text>
        <dbReference type="Rhea" id="RHEA:52716"/>
        <dbReference type="ChEBI" id="CHEBI:15378"/>
        <dbReference type="ChEBI" id="CHEBI:57287"/>
        <dbReference type="ChEBI" id="CHEBI:57783"/>
        <dbReference type="ChEBI" id="CHEBI:58349"/>
        <dbReference type="ChEBI" id="CHEBI:77396"/>
        <dbReference type="ChEBI" id="CHEBI:83139"/>
        <dbReference type="EC" id="1.2.1.84"/>
    </reaction>
</comment>
<dbReference type="PANTHER" id="PTHR11011:SF45">
    <property type="entry name" value="FATTY ACYL-COA REDUCTASE CG8306-RELATED"/>
    <property type="match status" value="1"/>
</dbReference>
<evidence type="ECO:0000256" key="1">
    <source>
        <dbReference type="RuleBase" id="RU363097"/>
    </source>
</evidence>
<keyword evidence="1" id="KW-0560">Oxidoreductase</keyword>
<proteinExistence type="inferred from homology"/>
<comment type="function">
    <text evidence="1">Catalyzes the reduction of fatty acyl-CoA to fatty alcohols.</text>
</comment>
<dbReference type="SUPFAM" id="SSF51735">
    <property type="entry name" value="NAD(P)-binding Rossmann-fold domains"/>
    <property type="match status" value="1"/>
</dbReference>
<organism evidence="3 4">
    <name type="scientific">Aspergillus cavernicola</name>
    <dbReference type="NCBI Taxonomy" id="176166"/>
    <lineage>
        <taxon>Eukaryota</taxon>
        <taxon>Fungi</taxon>
        <taxon>Dikarya</taxon>
        <taxon>Ascomycota</taxon>
        <taxon>Pezizomycotina</taxon>
        <taxon>Eurotiomycetes</taxon>
        <taxon>Eurotiomycetidae</taxon>
        <taxon>Eurotiales</taxon>
        <taxon>Aspergillaceae</taxon>
        <taxon>Aspergillus</taxon>
        <taxon>Aspergillus subgen. Nidulantes</taxon>
    </lineage>
</organism>
<dbReference type="EC" id="1.2.1.84" evidence="1"/>
<dbReference type="InterPro" id="IPR026055">
    <property type="entry name" value="FAR"/>
</dbReference>
<dbReference type="EMBL" id="JBFXLS010000002">
    <property type="protein sequence ID" value="KAL2834394.1"/>
    <property type="molecule type" value="Genomic_DNA"/>
</dbReference>
<dbReference type="Proteomes" id="UP001610335">
    <property type="component" value="Unassembled WGS sequence"/>
</dbReference>
<keyword evidence="1" id="KW-0521">NADP</keyword>
<comment type="similarity">
    <text evidence="1">Belongs to the fatty acyl-CoA reductase family.</text>
</comment>
<gene>
    <name evidence="3" type="ORF">BDW59DRAFT_178797</name>
</gene>
<protein>
    <recommendedName>
        <fullName evidence="1">Fatty acyl-CoA reductase</fullName>
        <ecNumber evidence="1">1.2.1.84</ecNumber>
    </recommendedName>
</protein>
<dbReference type="InterPro" id="IPR013120">
    <property type="entry name" value="FAR_NAD-bd"/>
</dbReference>
<sequence>MVAQITAQQEQKRALDGLVPLDHVNWYREQVVFLTGGTGSLGSCLLYKLALQLPTARIYILCRGTANEAIQKWEACMPEQIDEILDSGKVHLIRGDMNQEGFGLSPEDVQRLQDEVTIVLHAAADISLAQSLPASIRTDALPVVRLARLAQSFTNITLLTHISSTFAQMHLPSGTIPEHIVKVDPINEPPPETQLTSILATGKSPYAHHFITPYAQAKYLAEQLLLTYTPHYPILIVRPSSISPALRDPFPLYGPDGAIPLHNFLAGAIVRGYDVAEIVNGLPQHYIFDEIPVDLVANITLLHMAVGTLGIVHAAAQLHIPMTIGELSARARSASPKEIVERIALNATGQRGVGGGLGQARNLPLDFHRLLMEEWRDWVFDCGRSEGIRGTTGPIGLAVEHDFEAVLRERVRRWSRQFVALMG</sequence>